<gene>
    <name evidence="1" type="ORF">MLD38_029763</name>
</gene>
<proteinExistence type="predicted"/>
<evidence type="ECO:0000313" key="1">
    <source>
        <dbReference type="EMBL" id="KAI4331587.1"/>
    </source>
</evidence>
<keyword evidence="2" id="KW-1185">Reference proteome</keyword>
<organism evidence="1 2">
    <name type="scientific">Melastoma candidum</name>
    <dbReference type="NCBI Taxonomy" id="119954"/>
    <lineage>
        <taxon>Eukaryota</taxon>
        <taxon>Viridiplantae</taxon>
        <taxon>Streptophyta</taxon>
        <taxon>Embryophyta</taxon>
        <taxon>Tracheophyta</taxon>
        <taxon>Spermatophyta</taxon>
        <taxon>Magnoliopsida</taxon>
        <taxon>eudicotyledons</taxon>
        <taxon>Gunneridae</taxon>
        <taxon>Pentapetalae</taxon>
        <taxon>rosids</taxon>
        <taxon>malvids</taxon>
        <taxon>Myrtales</taxon>
        <taxon>Melastomataceae</taxon>
        <taxon>Melastomatoideae</taxon>
        <taxon>Melastomateae</taxon>
        <taxon>Melastoma</taxon>
    </lineage>
</organism>
<dbReference type="Proteomes" id="UP001057402">
    <property type="component" value="Chromosome 8"/>
</dbReference>
<dbReference type="EMBL" id="CM042887">
    <property type="protein sequence ID" value="KAI4331587.1"/>
    <property type="molecule type" value="Genomic_DNA"/>
</dbReference>
<protein>
    <submittedName>
        <fullName evidence="1">Uncharacterized protein</fullName>
    </submittedName>
</protein>
<reference evidence="2" key="1">
    <citation type="journal article" date="2023" name="Front. Plant Sci.">
        <title>Chromosomal-level genome assembly of Melastoma candidum provides insights into trichome evolution.</title>
        <authorList>
            <person name="Zhong Y."/>
            <person name="Wu W."/>
            <person name="Sun C."/>
            <person name="Zou P."/>
            <person name="Liu Y."/>
            <person name="Dai S."/>
            <person name="Zhou R."/>
        </authorList>
    </citation>
    <scope>NUCLEOTIDE SEQUENCE [LARGE SCALE GENOMIC DNA]</scope>
</reference>
<accession>A0ACB9N4Q8</accession>
<evidence type="ECO:0000313" key="2">
    <source>
        <dbReference type="Proteomes" id="UP001057402"/>
    </source>
</evidence>
<sequence length="140" mass="15748">MCVHETKTLGDLFLAYYSEIFGDYRWIRMEVDISMAEGYSLEVPPLLPPPPPPLLLLLLNIEAEGPRATVPENRMAVTVRDARSISRQENSRYTLMLFLIKTFTSNDTASWNFVIGRPPSVVAPPRPDRIGSRQATIKGS</sequence>
<comment type="caution">
    <text evidence="1">The sequence shown here is derived from an EMBL/GenBank/DDBJ whole genome shotgun (WGS) entry which is preliminary data.</text>
</comment>
<name>A0ACB9N4Q8_9MYRT</name>